<evidence type="ECO:0000313" key="2">
    <source>
        <dbReference type="EMBL" id="QNB45789.1"/>
    </source>
</evidence>
<proteinExistence type="predicted"/>
<sequence>MILLSLALMFTGFYLLKILIVPPVLYKVSPVLIWFIFSIVLVISFSLSIRLWKWYDRILNIFSKKLRVVDILTWAITLWVCIDLFRDEYLRLGQVLLKIGTENVSLAYLPLYANLYTWGGLTSLGFMIIGLLRIFINDNILQD</sequence>
<protein>
    <submittedName>
        <fullName evidence="2">Uncharacterized protein</fullName>
    </submittedName>
</protein>
<dbReference type="EMBL" id="CP045798">
    <property type="protein sequence ID" value="QNB45789.1"/>
    <property type="molecule type" value="Genomic_DNA"/>
</dbReference>
<dbReference type="KEGG" id="tfr:BR63_05350"/>
<feature type="transmembrane region" description="Helical" evidence="1">
    <location>
        <begin position="115"/>
        <end position="136"/>
    </location>
</feature>
<evidence type="ECO:0000256" key="1">
    <source>
        <dbReference type="SAM" id="Phobius"/>
    </source>
</evidence>
<keyword evidence="1" id="KW-0812">Transmembrane</keyword>
<evidence type="ECO:0000313" key="3">
    <source>
        <dbReference type="Proteomes" id="UP000515847"/>
    </source>
</evidence>
<reference evidence="2 3" key="1">
    <citation type="journal article" date="2019" name="Front. Microbiol.">
        <title>Thermoanaerosceptrum fracticalcis gen. nov. sp. nov., a Novel Fumarate-Fermenting Microorganism From a Deep Fractured Carbonate Aquifer of the US Great Basin.</title>
        <authorList>
            <person name="Hamilton-Brehm S.D."/>
            <person name="Stewart L.E."/>
            <person name="Zavarin M."/>
            <person name="Caldwell M."/>
            <person name="Lawson P.A."/>
            <person name="Onstott T.C."/>
            <person name="Grzymski J."/>
            <person name="Neveux I."/>
            <person name="Lollar B.S."/>
            <person name="Russell C.E."/>
            <person name="Moser D.P."/>
        </authorList>
    </citation>
    <scope>NUCLEOTIDE SEQUENCE [LARGE SCALE GENOMIC DNA]</scope>
    <source>
        <strain evidence="2 3">DRI-13</strain>
    </source>
</reference>
<dbReference type="AlphaFoldDB" id="A0A7G6E135"/>
<feature type="transmembrane region" description="Helical" evidence="1">
    <location>
        <begin position="32"/>
        <end position="54"/>
    </location>
</feature>
<keyword evidence="1" id="KW-1133">Transmembrane helix</keyword>
<feature type="transmembrane region" description="Helical" evidence="1">
    <location>
        <begin position="66"/>
        <end position="85"/>
    </location>
</feature>
<name>A0A7G6E135_THEFR</name>
<dbReference type="RefSeq" id="WP_034419673.1">
    <property type="nucleotide sequence ID" value="NZ_CP045798.1"/>
</dbReference>
<keyword evidence="1" id="KW-0472">Membrane</keyword>
<organism evidence="2 3">
    <name type="scientific">Thermanaerosceptrum fracticalcis</name>
    <dbReference type="NCBI Taxonomy" id="1712410"/>
    <lineage>
        <taxon>Bacteria</taxon>
        <taxon>Bacillati</taxon>
        <taxon>Bacillota</taxon>
        <taxon>Clostridia</taxon>
        <taxon>Eubacteriales</taxon>
        <taxon>Peptococcaceae</taxon>
        <taxon>Thermanaerosceptrum</taxon>
    </lineage>
</organism>
<dbReference type="Proteomes" id="UP000515847">
    <property type="component" value="Chromosome"/>
</dbReference>
<keyword evidence="3" id="KW-1185">Reference proteome</keyword>
<gene>
    <name evidence="2" type="ORF">BR63_05350</name>
</gene>
<feature type="transmembrane region" description="Helical" evidence="1">
    <location>
        <begin position="7"/>
        <end position="26"/>
    </location>
</feature>
<accession>A0A7G6E135</accession>